<organism evidence="1 2">
    <name type="scientific">Pallidibacillus thermolactis</name>
    <dbReference type="NCBI Taxonomy" id="251051"/>
    <lineage>
        <taxon>Bacteria</taxon>
        <taxon>Bacillati</taxon>
        <taxon>Bacillota</taxon>
        <taxon>Bacilli</taxon>
        <taxon>Bacillales</taxon>
        <taxon>Bacillaceae</taxon>
        <taxon>Pallidibacillus</taxon>
    </lineage>
</organism>
<name>A0ABT2WHG8_9BACI</name>
<dbReference type="EMBL" id="JAOUSE010000031">
    <property type="protein sequence ID" value="MCU9594867.1"/>
    <property type="molecule type" value="Genomic_DNA"/>
</dbReference>
<proteinExistence type="predicted"/>
<dbReference type="Gene3D" id="3.40.50.720">
    <property type="entry name" value="NAD(P)-binding Rossmann-like Domain"/>
    <property type="match status" value="1"/>
</dbReference>
<sequence length="246" mass="28693">MDHYYILGADGFLGFEVCLQLLNEGYKVTHIPLNERPFPEEKLLYIGRNSNFQIIEGKIEQCLPEYKHLIIPFYDWSTFYSSEETYEKRVLQIVQSLNPFKQITCLLHETINFKSIFENLGAKNVVKVYYPYLYGTNIPKDSLFYQGLTKENIESNLNILNVIDAASETIKILTTAKEGTFVLKNKNKKRWQECLHSFIDVKSHTESSPNIDIGKEYNIIEIEENKEHASFPKSMKKFIENDLQKA</sequence>
<dbReference type="RefSeq" id="WP_263061845.1">
    <property type="nucleotide sequence ID" value="NZ_JAOUSE010000031.1"/>
</dbReference>
<evidence type="ECO:0000313" key="2">
    <source>
        <dbReference type="Proteomes" id="UP001208656"/>
    </source>
</evidence>
<accession>A0ABT2WHG8</accession>
<gene>
    <name evidence="1" type="ORF">OEV82_10505</name>
</gene>
<comment type="caution">
    <text evidence="1">The sequence shown here is derived from an EMBL/GenBank/DDBJ whole genome shotgun (WGS) entry which is preliminary data.</text>
</comment>
<reference evidence="1 2" key="1">
    <citation type="submission" date="2022-10" db="EMBL/GenBank/DDBJ databases">
        <title>Description of Fervidibacillus gen. nov. in the family Fervidibacillaceae fam. nov. with two species, Fervidibacillus albus sp. nov., and Fervidibacillus halotolerans sp. nov., isolated from tidal flat sediments.</title>
        <authorList>
            <person name="Kwon K.K."/>
            <person name="Yang S.-H."/>
        </authorList>
    </citation>
    <scope>NUCLEOTIDE SEQUENCE [LARGE SCALE GENOMIC DNA]</scope>
    <source>
        <strain evidence="1 2">DSM 23332</strain>
    </source>
</reference>
<protein>
    <recommendedName>
        <fullName evidence="3">NAD(P)-dependent oxidoreductase</fullName>
    </recommendedName>
</protein>
<dbReference type="Proteomes" id="UP001208656">
    <property type="component" value="Unassembled WGS sequence"/>
</dbReference>
<dbReference type="InterPro" id="IPR036291">
    <property type="entry name" value="NAD(P)-bd_dom_sf"/>
</dbReference>
<dbReference type="SUPFAM" id="SSF51735">
    <property type="entry name" value="NAD(P)-binding Rossmann-fold domains"/>
    <property type="match status" value="1"/>
</dbReference>
<keyword evidence="2" id="KW-1185">Reference proteome</keyword>
<evidence type="ECO:0008006" key="3">
    <source>
        <dbReference type="Google" id="ProtNLM"/>
    </source>
</evidence>
<evidence type="ECO:0000313" key="1">
    <source>
        <dbReference type="EMBL" id="MCU9594867.1"/>
    </source>
</evidence>